<dbReference type="OrthoDB" id="3521657at2"/>
<keyword evidence="6 7" id="KW-0472">Membrane</keyword>
<evidence type="ECO:0000256" key="3">
    <source>
        <dbReference type="ARBA" id="ARBA00022475"/>
    </source>
</evidence>
<keyword evidence="5 7" id="KW-1133">Transmembrane helix</keyword>
<feature type="transmembrane region" description="Helical" evidence="7">
    <location>
        <begin position="192"/>
        <end position="214"/>
    </location>
</feature>
<dbReference type="InterPro" id="IPR035906">
    <property type="entry name" value="MetI-like_sf"/>
</dbReference>
<dbReference type="PROSITE" id="PS50928">
    <property type="entry name" value="ABC_TM1"/>
    <property type="match status" value="1"/>
</dbReference>
<dbReference type="Pfam" id="PF00528">
    <property type="entry name" value="BPD_transp_1"/>
    <property type="match status" value="1"/>
</dbReference>
<reference evidence="9 10" key="1">
    <citation type="submission" date="2019-01" db="EMBL/GenBank/DDBJ databases">
        <authorList>
            <person name="Li J."/>
        </authorList>
    </citation>
    <scope>NUCLEOTIDE SEQUENCE [LARGE SCALE GENOMIC DNA]</scope>
    <source>
        <strain evidence="9 10">CCUG 35506</strain>
    </source>
</reference>
<feature type="transmembrane region" description="Helical" evidence="7">
    <location>
        <begin position="103"/>
        <end position="123"/>
    </location>
</feature>
<dbReference type="RefSeq" id="WP_056007197.1">
    <property type="nucleotide sequence ID" value="NZ_SDPO01000002.1"/>
</dbReference>
<accession>A0A4Q2JQQ9</accession>
<evidence type="ECO:0000256" key="7">
    <source>
        <dbReference type="RuleBase" id="RU363032"/>
    </source>
</evidence>
<feature type="transmembrane region" description="Helical" evidence="7">
    <location>
        <begin position="12"/>
        <end position="33"/>
    </location>
</feature>
<protein>
    <submittedName>
        <fullName evidence="9">Carbohydrate ABC transporter permease</fullName>
    </submittedName>
</protein>
<keyword evidence="10" id="KW-1185">Reference proteome</keyword>
<dbReference type="SUPFAM" id="SSF161098">
    <property type="entry name" value="MetI-like"/>
    <property type="match status" value="1"/>
</dbReference>
<keyword evidence="4 7" id="KW-0812">Transmembrane</keyword>
<dbReference type="Proteomes" id="UP000292935">
    <property type="component" value="Unassembled WGS sequence"/>
</dbReference>
<evidence type="ECO:0000313" key="10">
    <source>
        <dbReference type="Proteomes" id="UP000292935"/>
    </source>
</evidence>
<name>A0A4Q2JQQ9_9MICO</name>
<proteinExistence type="inferred from homology"/>
<evidence type="ECO:0000256" key="2">
    <source>
        <dbReference type="ARBA" id="ARBA00022448"/>
    </source>
</evidence>
<comment type="similarity">
    <text evidence="7">Belongs to the binding-protein-dependent transport system permease family.</text>
</comment>
<keyword evidence="3" id="KW-1003">Cell membrane</keyword>
<dbReference type="CDD" id="cd06261">
    <property type="entry name" value="TM_PBP2"/>
    <property type="match status" value="1"/>
</dbReference>
<evidence type="ECO:0000259" key="8">
    <source>
        <dbReference type="PROSITE" id="PS50928"/>
    </source>
</evidence>
<sequence>MNRVASRVLSNAFLLIAAASVVIPFLALMSAALQPSSTLAPRLEWPSDPQWSNFAEAWTAAGFASLIRSSAIIALVVVPIALICATLAGYAMGTMRLRGKGALFAFFIAGLTLPYEAIVIPLYFDFRSIGLIDTYWAVILPLAGAFMPFGIFWMRSHFEAIPRELIEAAELDGASSFRVLTQVLLPTARPALVTLGLLNFMWAWNQFLLALILLRDPSMRTAPSGLGTFVQQYGENIPLLAAGTLIVIAPIVILYFIFQRQFISGMLQGAIK</sequence>
<dbReference type="EMBL" id="SDPO01000002">
    <property type="protein sequence ID" value="RXZ49434.1"/>
    <property type="molecule type" value="Genomic_DNA"/>
</dbReference>
<evidence type="ECO:0000256" key="5">
    <source>
        <dbReference type="ARBA" id="ARBA00022989"/>
    </source>
</evidence>
<feature type="transmembrane region" description="Helical" evidence="7">
    <location>
        <begin position="135"/>
        <end position="154"/>
    </location>
</feature>
<dbReference type="PANTHER" id="PTHR43744">
    <property type="entry name" value="ABC TRANSPORTER PERMEASE PROTEIN MG189-RELATED-RELATED"/>
    <property type="match status" value="1"/>
</dbReference>
<feature type="domain" description="ABC transmembrane type-1" evidence="8">
    <location>
        <begin position="67"/>
        <end position="258"/>
    </location>
</feature>
<comment type="caution">
    <text evidence="9">The sequence shown here is derived from an EMBL/GenBank/DDBJ whole genome shotgun (WGS) entry which is preliminary data.</text>
</comment>
<dbReference type="Gene3D" id="1.10.3720.10">
    <property type="entry name" value="MetI-like"/>
    <property type="match status" value="1"/>
</dbReference>
<dbReference type="GO" id="GO:0055085">
    <property type="term" value="P:transmembrane transport"/>
    <property type="evidence" value="ECO:0007669"/>
    <property type="project" value="InterPro"/>
</dbReference>
<keyword evidence="2 7" id="KW-0813">Transport</keyword>
<dbReference type="InterPro" id="IPR000515">
    <property type="entry name" value="MetI-like"/>
</dbReference>
<feature type="transmembrane region" description="Helical" evidence="7">
    <location>
        <begin position="71"/>
        <end position="91"/>
    </location>
</feature>
<gene>
    <name evidence="9" type="ORF">ESP57_11020</name>
</gene>
<evidence type="ECO:0000256" key="6">
    <source>
        <dbReference type="ARBA" id="ARBA00023136"/>
    </source>
</evidence>
<evidence type="ECO:0000256" key="4">
    <source>
        <dbReference type="ARBA" id="ARBA00022692"/>
    </source>
</evidence>
<organism evidence="9 10">
    <name type="scientific">Agromyces fucosus</name>
    <dbReference type="NCBI Taxonomy" id="41985"/>
    <lineage>
        <taxon>Bacteria</taxon>
        <taxon>Bacillati</taxon>
        <taxon>Actinomycetota</taxon>
        <taxon>Actinomycetes</taxon>
        <taxon>Micrococcales</taxon>
        <taxon>Microbacteriaceae</taxon>
        <taxon>Agromyces</taxon>
    </lineage>
</organism>
<dbReference type="AlphaFoldDB" id="A0A4Q2JQQ9"/>
<dbReference type="GO" id="GO:0005886">
    <property type="term" value="C:plasma membrane"/>
    <property type="evidence" value="ECO:0007669"/>
    <property type="project" value="UniProtKB-SubCell"/>
</dbReference>
<dbReference type="PANTHER" id="PTHR43744:SF12">
    <property type="entry name" value="ABC TRANSPORTER PERMEASE PROTEIN MG189-RELATED"/>
    <property type="match status" value="1"/>
</dbReference>
<evidence type="ECO:0000313" key="9">
    <source>
        <dbReference type="EMBL" id="RXZ49434.1"/>
    </source>
</evidence>
<feature type="transmembrane region" description="Helical" evidence="7">
    <location>
        <begin position="237"/>
        <end position="258"/>
    </location>
</feature>
<comment type="subcellular location">
    <subcellularLocation>
        <location evidence="1 7">Cell membrane</location>
        <topology evidence="1 7">Multi-pass membrane protein</topology>
    </subcellularLocation>
</comment>
<evidence type="ECO:0000256" key="1">
    <source>
        <dbReference type="ARBA" id="ARBA00004651"/>
    </source>
</evidence>